<feature type="region of interest" description="Disordered" evidence="1">
    <location>
        <begin position="1"/>
        <end position="28"/>
    </location>
</feature>
<dbReference type="Proteomes" id="UP001164929">
    <property type="component" value="Chromosome 1"/>
</dbReference>
<reference evidence="2 3" key="1">
    <citation type="journal article" date="2023" name="Mol. Ecol. Resour.">
        <title>Chromosome-level genome assembly of a triploid poplar Populus alba 'Berolinensis'.</title>
        <authorList>
            <person name="Chen S."/>
            <person name="Yu Y."/>
            <person name="Wang X."/>
            <person name="Wang S."/>
            <person name="Zhang T."/>
            <person name="Zhou Y."/>
            <person name="He R."/>
            <person name="Meng N."/>
            <person name="Wang Y."/>
            <person name="Liu W."/>
            <person name="Liu Z."/>
            <person name="Liu J."/>
            <person name="Guo Q."/>
            <person name="Huang H."/>
            <person name="Sederoff R.R."/>
            <person name="Wang G."/>
            <person name="Qu G."/>
            <person name="Chen S."/>
        </authorList>
    </citation>
    <scope>NUCLEOTIDE SEQUENCE [LARGE SCALE GENOMIC DNA]</scope>
    <source>
        <strain evidence="2">SC-2020</strain>
    </source>
</reference>
<evidence type="ECO:0000256" key="1">
    <source>
        <dbReference type="SAM" id="MobiDB-lite"/>
    </source>
</evidence>
<dbReference type="AlphaFoldDB" id="A0AAD6WFI0"/>
<evidence type="ECO:0000313" key="2">
    <source>
        <dbReference type="EMBL" id="KAJ7010447.1"/>
    </source>
</evidence>
<evidence type="ECO:0000313" key="3">
    <source>
        <dbReference type="Proteomes" id="UP001164929"/>
    </source>
</evidence>
<name>A0AAD6WFI0_9ROSI</name>
<protein>
    <submittedName>
        <fullName evidence="2">Uncharacterized protein</fullName>
    </submittedName>
</protein>
<feature type="compositionally biased region" description="Polar residues" evidence="1">
    <location>
        <begin position="1"/>
        <end position="10"/>
    </location>
</feature>
<gene>
    <name evidence="2" type="ORF">NC653_001021</name>
</gene>
<organism evidence="2 3">
    <name type="scientific">Populus alba x Populus x berolinensis</name>
    <dbReference type="NCBI Taxonomy" id="444605"/>
    <lineage>
        <taxon>Eukaryota</taxon>
        <taxon>Viridiplantae</taxon>
        <taxon>Streptophyta</taxon>
        <taxon>Embryophyta</taxon>
        <taxon>Tracheophyta</taxon>
        <taxon>Spermatophyta</taxon>
        <taxon>Magnoliopsida</taxon>
        <taxon>eudicotyledons</taxon>
        <taxon>Gunneridae</taxon>
        <taxon>Pentapetalae</taxon>
        <taxon>rosids</taxon>
        <taxon>fabids</taxon>
        <taxon>Malpighiales</taxon>
        <taxon>Salicaceae</taxon>
        <taxon>Saliceae</taxon>
        <taxon>Populus</taxon>
    </lineage>
</organism>
<sequence>MLSKGSQSCSPVLGDQNPTHPALTKTEEGDWSGLQACGVYGSQRIANQIGLHMGNRNIKRSPIIAQKHC</sequence>
<comment type="caution">
    <text evidence="2">The sequence shown here is derived from an EMBL/GenBank/DDBJ whole genome shotgun (WGS) entry which is preliminary data.</text>
</comment>
<proteinExistence type="predicted"/>
<accession>A0AAD6WFI0</accession>
<keyword evidence="3" id="KW-1185">Reference proteome</keyword>
<dbReference type="EMBL" id="JAQIZT010000001">
    <property type="protein sequence ID" value="KAJ7010447.1"/>
    <property type="molecule type" value="Genomic_DNA"/>
</dbReference>